<sequence length="281" mass="30709">MVRLTDLSFGYRNQPSLFSGLNLSLGVGHIYGLLGKNGSGKTTLLKNMVGLRSPQAGRATVAGEDTAKRRPNVLSRMFFLPEEPYVPDQTAKVFLGMNSTFYPQFDRTLFGGYLEAFEVPEQRVLTKLSLGQQKKFMVAFALACRTKLLVMDEPTNGLDIPSKVQFRKVLASAFDEDRCIVLSTHQVRDLDNLIDSVIILHGGAIKLNAPLDQLTSQIRFGNVSGADTADILYGEQAIDGTHAILPNPEGASSKPNLELLFNAVVSDSGILLDYLTTEGVR</sequence>
<evidence type="ECO:0000256" key="3">
    <source>
        <dbReference type="ARBA" id="ARBA00022840"/>
    </source>
</evidence>
<dbReference type="Gene3D" id="3.40.50.300">
    <property type="entry name" value="P-loop containing nucleotide triphosphate hydrolases"/>
    <property type="match status" value="1"/>
</dbReference>
<dbReference type="InterPro" id="IPR027417">
    <property type="entry name" value="P-loop_NTPase"/>
</dbReference>
<keyword evidence="3 5" id="KW-0067">ATP-binding</keyword>
<comment type="caution">
    <text evidence="5">The sequence shown here is derived from an EMBL/GenBank/DDBJ whole genome shotgun (WGS) entry which is preliminary data.</text>
</comment>
<dbReference type="SUPFAM" id="SSF52540">
    <property type="entry name" value="P-loop containing nucleoside triphosphate hydrolases"/>
    <property type="match status" value="1"/>
</dbReference>
<evidence type="ECO:0000313" key="6">
    <source>
        <dbReference type="Proteomes" id="UP000660862"/>
    </source>
</evidence>
<organism evidence="5 6">
    <name type="scientific">Parapedobacter pyrenivorans</name>
    <dbReference type="NCBI Taxonomy" id="1305674"/>
    <lineage>
        <taxon>Bacteria</taxon>
        <taxon>Pseudomonadati</taxon>
        <taxon>Bacteroidota</taxon>
        <taxon>Sphingobacteriia</taxon>
        <taxon>Sphingobacteriales</taxon>
        <taxon>Sphingobacteriaceae</taxon>
        <taxon>Parapedobacter</taxon>
    </lineage>
</organism>
<feature type="domain" description="ABC transporter" evidence="4">
    <location>
        <begin position="2"/>
        <end position="227"/>
    </location>
</feature>
<dbReference type="GO" id="GO:0016887">
    <property type="term" value="F:ATP hydrolysis activity"/>
    <property type="evidence" value="ECO:0007669"/>
    <property type="project" value="InterPro"/>
</dbReference>
<dbReference type="PROSITE" id="PS50893">
    <property type="entry name" value="ABC_TRANSPORTER_2"/>
    <property type="match status" value="1"/>
</dbReference>
<dbReference type="PANTHER" id="PTHR42939:SF1">
    <property type="entry name" value="ABC TRANSPORTER ATP-BINDING PROTEIN ALBC-RELATED"/>
    <property type="match status" value="1"/>
</dbReference>
<dbReference type="InterPro" id="IPR051782">
    <property type="entry name" value="ABC_Transporter_VariousFunc"/>
</dbReference>
<evidence type="ECO:0000256" key="2">
    <source>
        <dbReference type="ARBA" id="ARBA00022741"/>
    </source>
</evidence>
<dbReference type="InterPro" id="IPR003439">
    <property type="entry name" value="ABC_transporter-like_ATP-bd"/>
</dbReference>
<reference evidence="5" key="2">
    <citation type="submission" date="2020-09" db="EMBL/GenBank/DDBJ databases">
        <authorList>
            <person name="Sun Q."/>
            <person name="Zhou Y."/>
        </authorList>
    </citation>
    <scope>NUCLEOTIDE SEQUENCE</scope>
    <source>
        <strain evidence="5">CGMCC 1.12195</strain>
    </source>
</reference>
<evidence type="ECO:0000313" key="5">
    <source>
        <dbReference type="EMBL" id="GGG86767.1"/>
    </source>
</evidence>
<gene>
    <name evidence="5" type="ORF">GCM10007415_20500</name>
</gene>
<dbReference type="AlphaFoldDB" id="A0A917HPQ3"/>
<dbReference type="Pfam" id="PF00005">
    <property type="entry name" value="ABC_tran"/>
    <property type="match status" value="1"/>
</dbReference>
<dbReference type="EMBL" id="BMER01000001">
    <property type="protein sequence ID" value="GGG86767.1"/>
    <property type="molecule type" value="Genomic_DNA"/>
</dbReference>
<evidence type="ECO:0000259" key="4">
    <source>
        <dbReference type="PROSITE" id="PS50893"/>
    </source>
</evidence>
<accession>A0A917HPQ3</accession>
<proteinExistence type="predicted"/>
<dbReference type="CDD" id="cd03230">
    <property type="entry name" value="ABC_DR_subfamily_A"/>
    <property type="match status" value="1"/>
</dbReference>
<dbReference type="GO" id="GO:0005524">
    <property type="term" value="F:ATP binding"/>
    <property type="evidence" value="ECO:0007669"/>
    <property type="project" value="UniProtKB-KW"/>
</dbReference>
<keyword evidence="6" id="KW-1185">Reference proteome</keyword>
<evidence type="ECO:0000256" key="1">
    <source>
        <dbReference type="ARBA" id="ARBA00022448"/>
    </source>
</evidence>
<reference evidence="5" key="1">
    <citation type="journal article" date="2014" name="Int. J. Syst. Evol. Microbiol.">
        <title>Complete genome sequence of Corynebacterium casei LMG S-19264T (=DSM 44701T), isolated from a smear-ripened cheese.</title>
        <authorList>
            <consortium name="US DOE Joint Genome Institute (JGI-PGF)"/>
            <person name="Walter F."/>
            <person name="Albersmeier A."/>
            <person name="Kalinowski J."/>
            <person name="Ruckert C."/>
        </authorList>
    </citation>
    <scope>NUCLEOTIDE SEQUENCE</scope>
    <source>
        <strain evidence="5">CGMCC 1.12195</strain>
    </source>
</reference>
<dbReference type="SMART" id="SM00382">
    <property type="entry name" value="AAA"/>
    <property type="match status" value="1"/>
</dbReference>
<dbReference type="InterPro" id="IPR003593">
    <property type="entry name" value="AAA+_ATPase"/>
</dbReference>
<dbReference type="RefSeq" id="WP_188505773.1">
    <property type="nucleotide sequence ID" value="NZ_BMER01000001.1"/>
</dbReference>
<protein>
    <submittedName>
        <fullName evidence="5">ABC transporter ATP-binding protein</fullName>
    </submittedName>
</protein>
<keyword evidence="1" id="KW-0813">Transport</keyword>
<keyword evidence="2" id="KW-0547">Nucleotide-binding</keyword>
<name>A0A917HPQ3_9SPHI</name>
<dbReference type="Proteomes" id="UP000660862">
    <property type="component" value="Unassembled WGS sequence"/>
</dbReference>
<dbReference type="PANTHER" id="PTHR42939">
    <property type="entry name" value="ABC TRANSPORTER ATP-BINDING PROTEIN ALBC-RELATED"/>
    <property type="match status" value="1"/>
</dbReference>